<keyword evidence="3" id="KW-1185">Reference proteome</keyword>
<comment type="caution">
    <text evidence="2">The sequence shown here is derived from an EMBL/GenBank/DDBJ whole genome shotgun (WGS) entry which is preliminary data.</text>
</comment>
<protein>
    <submittedName>
        <fullName evidence="2">Uncharacterized protein</fullName>
    </submittedName>
</protein>
<name>A0ABT0YE52_9ACTN</name>
<dbReference type="Gene3D" id="3.40.1410.10">
    <property type="entry name" value="Chorismate lyase-like"/>
    <property type="match status" value="1"/>
</dbReference>
<evidence type="ECO:0000313" key="2">
    <source>
        <dbReference type="EMBL" id="MCM4084308.1"/>
    </source>
</evidence>
<dbReference type="SUPFAM" id="SSF64288">
    <property type="entry name" value="Chorismate lyase-like"/>
    <property type="match status" value="1"/>
</dbReference>
<dbReference type="EMBL" id="JAMQOL010000075">
    <property type="protein sequence ID" value="MCM4084308.1"/>
    <property type="molecule type" value="Genomic_DNA"/>
</dbReference>
<dbReference type="InterPro" id="IPR028978">
    <property type="entry name" value="Chorismate_lyase_/UTRA_dom_sf"/>
</dbReference>
<evidence type="ECO:0000313" key="3">
    <source>
        <dbReference type="Proteomes" id="UP001523216"/>
    </source>
</evidence>
<feature type="region of interest" description="Disordered" evidence="1">
    <location>
        <begin position="174"/>
        <end position="214"/>
    </location>
</feature>
<organism evidence="2 3">
    <name type="scientific">Paractinoplanes hotanensis</name>
    <dbReference type="NCBI Taxonomy" id="2906497"/>
    <lineage>
        <taxon>Bacteria</taxon>
        <taxon>Bacillati</taxon>
        <taxon>Actinomycetota</taxon>
        <taxon>Actinomycetes</taxon>
        <taxon>Micromonosporales</taxon>
        <taxon>Micromonosporaceae</taxon>
        <taxon>Paractinoplanes</taxon>
    </lineage>
</organism>
<evidence type="ECO:0000256" key="1">
    <source>
        <dbReference type="SAM" id="MobiDB-lite"/>
    </source>
</evidence>
<gene>
    <name evidence="2" type="ORF">LXN57_42925</name>
</gene>
<dbReference type="Proteomes" id="UP001523216">
    <property type="component" value="Unassembled WGS sequence"/>
</dbReference>
<proteinExistence type="predicted"/>
<sequence>MSLAQLLLEPTRLATESLARWHGEGVAVQLLERITAPSDDDAPSRLAFAERPSALDLAELLQLPRPTMLQHRSVRLSTTRGTVGVAYSAVVLSRIDEEERRRLTQTAGSLGRMLQPRGIRRKTLSMRLDGDGDPDTNVVQTRTLMYRGNRALGYVHEKFYSQPTNVDSVMGLTELDDPIGSRSSPGTWPFERPGGRPDRPSPVSPRPKQSSNEV</sequence>
<reference evidence="2 3" key="1">
    <citation type="submission" date="2022-06" db="EMBL/GenBank/DDBJ databases">
        <title>Actinoplanes abujensis sp. nov., isolated from Nigerian arid soil.</title>
        <authorList>
            <person name="Ding P."/>
        </authorList>
    </citation>
    <scope>NUCLEOTIDE SEQUENCE [LARGE SCALE GENOMIC DNA]</scope>
    <source>
        <strain evidence="3">TRM88002</strain>
    </source>
</reference>
<accession>A0ABT0YE52</accession>